<dbReference type="AlphaFoldDB" id="A0AAD7Z6F1"/>
<dbReference type="EMBL" id="JASPKZ010010262">
    <property type="protein sequence ID" value="KAJ9574788.1"/>
    <property type="molecule type" value="Genomic_DNA"/>
</dbReference>
<accession>A0AAD7Z6F1</accession>
<gene>
    <name evidence="1" type="ORF">L9F63_008052</name>
</gene>
<evidence type="ECO:0000313" key="2">
    <source>
        <dbReference type="Proteomes" id="UP001233999"/>
    </source>
</evidence>
<sequence>ISIINVLTSEHGVNSSAFHHLLVETIHTAVSELISINSSLSSTGVMSFLGGFPRQNTDRREATDDGNKLRNCTLEEKGHETQGIKNRNESMLLSLDSIKKELNQEFANGTKSEKANFKKILKEGLKNLKL</sequence>
<evidence type="ECO:0000313" key="1">
    <source>
        <dbReference type="EMBL" id="KAJ9574788.1"/>
    </source>
</evidence>
<feature type="non-terminal residue" evidence="1">
    <location>
        <position position="1"/>
    </location>
</feature>
<protein>
    <submittedName>
        <fullName evidence="1">Uncharacterized protein</fullName>
    </submittedName>
</protein>
<proteinExistence type="predicted"/>
<organism evidence="1 2">
    <name type="scientific">Diploptera punctata</name>
    <name type="common">Pacific beetle cockroach</name>
    <dbReference type="NCBI Taxonomy" id="6984"/>
    <lineage>
        <taxon>Eukaryota</taxon>
        <taxon>Metazoa</taxon>
        <taxon>Ecdysozoa</taxon>
        <taxon>Arthropoda</taxon>
        <taxon>Hexapoda</taxon>
        <taxon>Insecta</taxon>
        <taxon>Pterygota</taxon>
        <taxon>Neoptera</taxon>
        <taxon>Polyneoptera</taxon>
        <taxon>Dictyoptera</taxon>
        <taxon>Blattodea</taxon>
        <taxon>Blaberoidea</taxon>
        <taxon>Blaberidae</taxon>
        <taxon>Diplopterinae</taxon>
        <taxon>Diploptera</taxon>
    </lineage>
</organism>
<reference evidence="1" key="1">
    <citation type="journal article" date="2023" name="IScience">
        <title>Live-bearing cockroach genome reveals convergent evolutionary mechanisms linked to viviparity in insects and beyond.</title>
        <authorList>
            <person name="Fouks B."/>
            <person name="Harrison M.C."/>
            <person name="Mikhailova A.A."/>
            <person name="Marchal E."/>
            <person name="English S."/>
            <person name="Carruthers M."/>
            <person name="Jennings E.C."/>
            <person name="Chiamaka E.L."/>
            <person name="Frigard R.A."/>
            <person name="Pippel M."/>
            <person name="Attardo G.M."/>
            <person name="Benoit J.B."/>
            <person name="Bornberg-Bauer E."/>
            <person name="Tobe S.S."/>
        </authorList>
    </citation>
    <scope>NUCLEOTIDE SEQUENCE</scope>
    <source>
        <strain evidence="1">Stay&amp;Tobe</strain>
    </source>
</reference>
<keyword evidence="2" id="KW-1185">Reference proteome</keyword>
<dbReference type="Proteomes" id="UP001233999">
    <property type="component" value="Unassembled WGS sequence"/>
</dbReference>
<feature type="non-terminal residue" evidence="1">
    <location>
        <position position="130"/>
    </location>
</feature>
<reference evidence="1" key="2">
    <citation type="submission" date="2023-05" db="EMBL/GenBank/DDBJ databases">
        <authorList>
            <person name="Fouks B."/>
        </authorList>
    </citation>
    <scope>NUCLEOTIDE SEQUENCE</scope>
    <source>
        <strain evidence="1">Stay&amp;Tobe</strain>
        <tissue evidence="1">Testes</tissue>
    </source>
</reference>
<comment type="caution">
    <text evidence="1">The sequence shown here is derived from an EMBL/GenBank/DDBJ whole genome shotgun (WGS) entry which is preliminary data.</text>
</comment>
<name>A0AAD7Z6F1_DIPPU</name>